<keyword evidence="5 10" id="KW-1133">Transmembrane helix</keyword>
<feature type="transmembrane region" description="Helical" evidence="10">
    <location>
        <begin position="102"/>
        <end position="121"/>
    </location>
</feature>
<comment type="subcellular location">
    <subcellularLocation>
        <location evidence="1">Membrane</location>
        <topology evidence="1">Multi-pass membrane protein</topology>
    </subcellularLocation>
</comment>
<dbReference type="EC" id="1.14.19.17" evidence="3"/>
<dbReference type="VEuPathDB" id="TriTrypDB:LdCL_260022400"/>
<dbReference type="GO" id="GO:0042284">
    <property type="term" value="F:sphingolipid delta-4 desaturase activity"/>
    <property type="evidence" value="ECO:0007669"/>
    <property type="project" value="UniProtKB-UniRule"/>
</dbReference>
<proteinExistence type="inferred from homology"/>
<feature type="domain" description="Sphingolipid delta4-desaturase N-terminal" evidence="11">
    <location>
        <begin position="5"/>
        <end position="44"/>
    </location>
</feature>
<evidence type="ECO:0000256" key="10">
    <source>
        <dbReference type="SAM" id="Phobius"/>
    </source>
</evidence>
<dbReference type="InterPro" id="IPR005804">
    <property type="entry name" value="FA_desaturase_dom"/>
</dbReference>
<gene>
    <name evidence="12" type="ORF">CGC21_32145</name>
</gene>
<organism evidence="12 13">
    <name type="scientific">Leishmania donovani</name>
    <dbReference type="NCBI Taxonomy" id="5661"/>
    <lineage>
        <taxon>Eukaryota</taxon>
        <taxon>Discoba</taxon>
        <taxon>Euglenozoa</taxon>
        <taxon>Kinetoplastea</taxon>
        <taxon>Metakinetoplastina</taxon>
        <taxon>Trypanosomatida</taxon>
        <taxon>Trypanosomatidae</taxon>
        <taxon>Leishmaniinae</taxon>
        <taxon>Leishmania</taxon>
    </lineage>
</organism>
<dbReference type="SMART" id="SM01269">
    <property type="entry name" value="Lipid_DES"/>
    <property type="match status" value="1"/>
</dbReference>
<feature type="transmembrane region" description="Helical" evidence="10">
    <location>
        <begin position="43"/>
        <end position="60"/>
    </location>
</feature>
<dbReference type="EMBL" id="RHLC01000017">
    <property type="protein sequence ID" value="TPP41198.1"/>
    <property type="molecule type" value="Genomic_DNA"/>
</dbReference>
<dbReference type="GO" id="GO:0016020">
    <property type="term" value="C:membrane"/>
    <property type="evidence" value="ECO:0007669"/>
    <property type="project" value="UniProtKB-SubCell"/>
</dbReference>
<dbReference type="Proteomes" id="UP000318447">
    <property type="component" value="Unassembled WGS sequence"/>
</dbReference>
<comment type="similarity">
    <text evidence="2 9">Belongs to the fatty acid desaturase type 1 family. DEGS subfamily.</text>
</comment>
<evidence type="ECO:0000256" key="2">
    <source>
        <dbReference type="ARBA" id="ARBA00006146"/>
    </source>
</evidence>
<dbReference type="PIRSF" id="PIRSF017228">
    <property type="entry name" value="Sphnglp_dlt4_des"/>
    <property type="match status" value="1"/>
</dbReference>
<feature type="transmembrane region" description="Helical" evidence="10">
    <location>
        <begin position="155"/>
        <end position="174"/>
    </location>
</feature>
<evidence type="ECO:0000256" key="9">
    <source>
        <dbReference type="PIRNR" id="PIRNR017228"/>
    </source>
</evidence>
<dbReference type="Pfam" id="PF00487">
    <property type="entry name" value="FA_desaturase"/>
    <property type="match status" value="1"/>
</dbReference>
<protein>
    <recommendedName>
        <fullName evidence="3">sphingolipid 4-desaturase</fullName>
        <ecNumber evidence="3">1.14.19.17</ecNumber>
    </recommendedName>
</protein>
<comment type="caution">
    <text evidence="12">The sequence shown here is derived from an EMBL/GenBank/DDBJ whole genome shotgun (WGS) entry which is preliminary data.</text>
</comment>
<evidence type="ECO:0000313" key="13">
    <source>
        <dbReference type="Proteomes" id="UP000318447"/>
    </source>
</evidence>
<dbReference type="AlphaFoldDB" id="A0A504WZN1"/>
<feature type="transmembrane region" description="Helical" evidence="10">
    <location>
        <begin position="66"/>
        <end position="90"/>
    </location>
</feature>
<dbReference type="InterPro" id="IPR013866">
    <property type="entry name" value="Sphingolipid_d4-desaturase_N"/>
</dbReference>
<dbReference type="Pfam" id="PF08557">
    <property type="entry name" value="Lipid_DES"/>
    <property type="match status" value="1"/>
</dbReference>
<dbReference type="VEuPathDB" id="TriTrypDB:LdBPK_261680.1"/>
<dbReference type="GO" id="GO:0046513">
    <property type="term" value="P:ceramide biosynthetic process"/>
    <property type="evidence" value="ECO:0007669"/>
    <property type="project" value="TreeGrafter"/>
</dbReference>
<dbReference type="PANTHER" id="PTHR12879:SF8">
    <property type="entry name" value="SPHINGOLIPID DELTA(4)-DESATURASE DES1"/>
    <property type="match status" value="1"/>
</dbReference>
<dbReference type="PANTHER" id="PTHR12879">
    <property type="entry name" value="SPHINGOLIPID DELTA 4 DESATURASE/C-4 HYDROXYLASE PROTEIN DES2"/>
    <property type="match status" value="1"/>
</dbReference>
<keyword evidence="8 9" id="KW-0472">Membrane</keyword>
<keyword evidence="6 9" id="KW-0560">Oxidoreductase</keyword>
<name>A0A504WZN1_LEIDO</name>
<evidence type="ECO:0000256" key="5">
    <source>
        <dbReference type="ARBA" id="ARBA00022989"/>
    </source>
</evidence>
<evidence type="ECO:0000256" key="4">
    <source>
        <dbReference type="ARBA" id="ARBA00022692"/>
    </source>
</evidence>
<evidence type="ECO:0000256" key="3">
    <source>
        <dbReference type="ARBA" id="ARBA00012021"/>
    </source>
</evidence>
<evidence type="ECO:0000256" key="1">
    <source>
        <dbReference type="ARBA" id="ARBA00004141"/>
    </source>
</evidence>
<sequence length="361" mass="42266">MFAKRGRADYYWSETEYTHRTRNREMLKAHGAEIKKLYGPDPWLRYLMTPFVLLQIYLGYRAKDMGWPTLLLVGYFVGGTITHSCFLAIHEATHGLCFITPLYNDLYALFVNLVVPVPYAMMFKTYHAEHHRYLGWDGIDSDVPTRFEGRYLSSYAGKFFFLTFQVLCYALRPTVVRTIKFEKMHVMNYVVQLMFNLLVYYFWGWWPLLYFLLCTFLGTSWHPVAGHFISEHFVLTGNGGQETFSYYGPLNWLMWNVGYHVEHHDFPNIPWTRIGKLNTIAPEFYVDLHRTKSWPGTLFDFLLDPNVSLCSRVVRERGSAGREKLLPTSTGRMKAAEPHQGPCLWKKEGGPNSRVLFFHIQ</sequence>
<evidence type="ECO:0000313" key="12">
    <source>
        <dbReference type="EMBL" id="TPP41198.1"/>
    </source>
</evidence>
<dbReference type="InterPro" id="IPR011388">
    <property type="entry name" value="DES1/DES2"/>
</dbReference>
<dbReference type="CDD" id="cd03508">
    <property type="entry name" value="Delta4-sphingolipid-FADS-like"/>
    <property type="match status" value="1"/>
</dbReference>
<evidence type="ECO:0000259" key="11">
    <source>
        <dbReference type="SMART" id="SM01269"/>
    </source>
</evidence>
<dbReference type="VEuPathDB" id="TriTrypDB:LDHU3_26.2090"/>
<reference evidence="13" key="1">
    <citation type="submission" date="2019-02" db="EMBL/GenBank/DDBJ databases">
        <title>FDA dAtabase for Regulatory Grade micrObial Sequences (FDA-ARGOS): Supporting development and validation of Infectious Disease Dx tests.</title>
        <authorList>
            <person name="Duncan R."/>
            <person name="Fisher C."/>
            <person name="Tallon L."/>
            <person name="Sadzewicz L."/>
            <person name="Sengamalay N."/>
            <person name="Ott S."/>
            <person name="Godinez A."/>
            <person name="Nagaraj S."/>
            <person name="Vavikolanu K."/>
            <person name="Nadendla S."/>
            <person name="Aluvathingal J."/>
            <person name="Sichtig H."/>
        </authorList>
    </citation>
    <scope>NUCLEOTIDE SEQUENCE [LARGE SCALE GENOMIC DNA]</scope>
    <source>
        <strain evidence="13">FDAARGOS_361</strain>
    </source>
</reference>
<keyword evidence="4 10" id="KW-0812">Transmembrane</keyword>
<accession>A0A504WZN1</accession>
<evidence type="ECO:0000256" key="8">
    <source>
        <dbReference type="ARBA" id="ARBA00023136"/>
    </source>
</evidence>
<evidence type="ECO:0000256" key="6">
    <source>
        <dbReference type="ARBA" id="ARBA00023002"/>
    </source>
</evidence>
<evidence type="ECO:0000256" key="7">
    <source>
        <dbReference type="ARBA" id="ARBA00023098"/>
    </source>
</evidence>
<keyword evidence="7 9" id="KW-0443">Lipid metabolism</keyword>